<feature type="transmembrane region" description="Helical" evidence="7">
    <location>
        <begin position="150"/>
        <end position="171"/>
    </location>
</feature>
<dbReference type="GO" id="GO:0016020">
    <property type="term" value="C:membrane"/>
    <property type="evidence" value="ECO:0007669"/>
    <property type="project" value="UniProtKB-SubCell"/>
</dbReference>
<evidence type="ECO:0000313" key="10">
    <source>
        <dbReference type="Proteomes" id="UP000266188"/>
    </source>
</evidence>
<dbReference type="PANTHER" id="PTHR22950:SF683">
    <property type="entry name" value="AMINO ACID TRANSPORTER (EUROFUNG)"/>
    <property type="match status" value="1"/>
</dbReference>
<dbReference type="Proteomes" id="UP000266188">
    <property type="component" value="Unassembled WGS sequence"/>
</dbReference>
<dbReference type="AlphaFoldDB" id="A0A3A2ZHZ1"/>
<sequence>MSEINNLEEGLWEKSSKPLDPPPIAQDAVFGEITEEGPNYRNVGWWGTAALMLKTQFGLGVLSIPGVFDSLGIVPGIICLCAIACILTWSNYVIGTFKRNHPEVYAVDDAGELMFGRVGREALGAGMCIYWIFVAGSGLLSTSIGLNAVSAHGTCTAVFVAVAAIASFLLASVRTLGKIKFTAWIGLVSVFVALMIAIIAVGVQDRPPTAPQTGNWESDYKVVNNLSFVDGITAVSSLVFAYSGTPGFFPIVAEMRDPSLYTRSLLMCQGFLTAVYITVGTVMYYYCGSFVASPALGSAGTLIKRIAYGISLPGLIVSTILVLHFPSKYIFIRILRGSDHLTSNSFTHWATWIGCTLSITVASYLIASGIPIFDNLVSLIGALLGTFVSFQPMGCMWLYDNWKKGRERPTVKWVLLSSWSAFVVLLGTFLMIGGTYGSIVNIVASSKATSGASAWSCADNSNTS</sequence>
<keyword evidence="10" id="KW-1185">Reference proteome</keyword>
<dbReference type="InterPro" id="IPR013057">
    <property type="entry name" value="AA_transpt_TM"/>
</dbReference>
<keyword evidence="3 7" id="KW-0812">Transmembrane</keyword>
<feature type="transmembrane region" description="Helical" evidence="7">
    <location>
        <begin position="411"/>
        <end position="432"/>
    </location>
</feature>
<dbReference type="PANTHER" id="PTHR22950">
    <property type="entry name" value="AMINO ACID TRANSPORTER"/>
    <property type="match status" value="1"/>
</dbReference>
<comment type="similarity">
    <text evidence="2">Belongs to the amino acid/polyamine transporter 2 family.</text>
</comment>
<feature type="transmembrane region" description="Helical" evidence="7">
    <location>
        <begin position="231"/>
        <end position="253"/>
    </location>
</feature>
<reference evidence="10" key="1">
    <citation type="submission" date="2017-02" db="EMBL/GenBank/DDBJ databases">
        <authorList>
            <person name="Tafer H."/>
            <person name="Lopandic K."/>
        </authorList>
    </citation>
    <scope>NUCLEOTIDE SEQUENCE [LARGE SCALE GENOMIC DNA]</scope>
    <source>
        <strain evidence="10">CBS 366.77</strain>
    </source>
</reference>
<dbReference type="OrthoDB" id="40134at2759"/>
<evidence type="ECO:0000256" key="4">
    <source>
        <dbReference type="ARBA" id="ARBA00022989"/>
    </source>
</evidence>
<dbReference type="FunFam" id="1.20.1740.10:FF:000039">
    <property type="entry name" value="Neutral amino acid transporter (Eurofung)"/>
    <property type="match status" value="1"/>
</dbReference>
<name>A0A3A2ZHZ1_9EURO</name>
<evidence type="ECO:0000256" key="2">
    <source>
        <dbReference type="ARBA" id="ARBA00008066"/>
    </source>
</evidence>
<feature type="transmembrane region" description="Helical" evidence="7">
    <location>
        <begin position="306"/>
        <end position="325"/>
    </location>
</feature>
<evidence type="ECO:0000256" key="3">
    <source>
        <dbReference type="ARBA" id="ARBA00022692"/>
    </source>
</evidence>
<evidence type="ECO:0000313" key="9">
    <source>
        <dbReference type="EMBL" id="RJE21007.1"/>
    </source>
</evidence>
<comment type="subcellular location">
    <subcellularLocation>
        <location evidence="1">Membrane</location>
        <topology evidence="1">Multi-pass membrane protein</topology>
    </subcellularLocation>
</comment>
<feature type="domain" description="Amino acid transporter transmembrane" evidence="8">
    <location>
        <begin position="42"/>
        <end position="439"/>
    </location>
</feature>
<feature type="transmembrane region" description="Helical" evidence="7">
    <location>
        <begin position="379"/>
        <end position="399"/>
    </location>
</feature>
<feature type="transmembrane region" description="Helical" evidence="7">
    <location>
        <begin position="265"/>
        <end position="286"/>
    </location>
</feature>
<keyword evidence="4 7" id="KW-1133">Transmembrane helix</keyword>
<proteinExistence type="inferred from homology"/>
<feature type="transmembrane region" description="Helical" evidence="7">
    <location>
        <begin position="346"/>
        <end position="367"/>
    </location>
</feature>
<feature type="transmembrane region" description="Helical" evidence="7">
    <location>
        <begin position="73"/>
        <end position="94"/>
    </location>
</feature>
<organism evidence="9 10">
    <name type="scientific">Aspergillus sclerotialis</name>
    <dbReference type="NCBI Taxonomy" id="2070753"/>
    <lineage>
        <taxon>Eukaryota</taxon>
        <taxon>Fungi</taxon>
        <taxon>Dikarya</taxon>
        <taxon>Ascomycota</taxon>
        <taxon>Pezizomycotina</taxon>
        <taxon>Eurotiomycetes</taxon>
        <taxon>Eurotiomycetidae</taxon>
        <taxon>Eurotiales</taxon>
        <taxon>Aspergillaceae</taxon>
        <taxon>Aspergillus</taxon>
        <taxon>Aspergillus subgen. Polypaecilum</taxon>
    </lineage>
</organism>
<feature type="transmembrane region" description="Helical" evidence="7">
    <location>
        <begin position="122"/>
        <end position="144"/>
    </location>
</feature>
<evidence type="ECO:0000256" key="7">
    <source>
        <dbReference type="SAM" id="Phobius"/>
    </source>
</evidence>
<keyword evidence="5 7" id="KW-0472">Membrane</keyword>
<dbReference type="Pfam" id="PF01490">
    <property type="entry name" value="Aa_trans"/>
    <property type="match status" value="1"/>
</dbReference>
<protein>
    <recommendedName>
        <fullName evidence="8">Amino acid transporter transmembrane domain-containing protein</fullName>
    </recommendedName>
</protein>
<dbReference type="GO" id="GO:0015179">
    <property type="term" value="F:L-amino acid transmembrane transporter activity"/>
    <property type="evidence" value="ECO:0007669"/>
    <property type="project" value="TreeGrafter"/>
</dbReference>
<evidence type="ECO:0000259" key="8">
    <source>
        <dbReference type="Pfam" id="PF01490"/>
    </source>
</evidence>
<evidence type="ECO:0000256" key="5">
    <source>
        <dbReference type="ARBA" id="ARBA00023136"/>
    </source>
</evidence>
<accession>A0A3A2ZHZ1</accession>
<gene>
    <name evidence="9" type="ORF">PHISCL_06653</name>
</gene>
<feature type="transmembrane region" description="Helical" evidence="7">
    <location>
        <begin position="183"/>
        <end position="203"/>
    </location>
</feature>
<feature type="region of interest" description="Disordered" evidence="6">
    <location>
        <begin position="1"/>
        <end position="23"/>
    </location>
</feature>
<evidence type="ECO:0000256" key="6">
    <source>
        <dbReference type="SAM" id="MobiDB-lite"/>
    </source>
</evidence>
<evidence type="ECO:0000256" key="1">
    <source>
        <dbReference type="ARBA" id="ARBA00004141"/>
    </source>
</evidence>
<dbReference type="EMBL" id="MVGC01000259">
    <property type="protein sequence ID" value="RJE21007.1"/>
    <property type="molecule type" value="Genomic_DNA"/>
</dbReference>
<dbReference type="STRING" id="2070753.A0A3A2ZHZ1"/>
<comment type="caution">
    <text evidence="9">The sequence shown here is derived from an EMBL/GenBank/DDBJ whole genome shotgun (WGS) entry which is preliminary data.</text>
</comment>